<feature type="region of interest" description="Disordered" evidence="6">
    <location>
        <begin position="280"/>
        <end position="366"/>
    </location>
</feature>
<evidence type="ECO:0000256" key="7">
    <source>
        <dbReference type="SAM" id="Phobius"/>
    </source>
</evidence>
<reference evidence="9" key="1">
    <citation type="journal article" date="2020" name="Stud. Mycol.">
        <title>101 Dothideomycetes genomes: a test case for predicting lifestyles and emergence of pathogens.</title>
        <authorList>
            <person name="Haridas S."/>
            <person name="Albert R."/>
            <person name="Binder M."/>
            <person name="Bloem J."/>
            <person name="Labutti K."/>
            <person name="Salamov A."/>
            <person name="Andreopoulos B."/>
            <person name="Baker S."/>
            <person name="Barry K."/>
            <person name="Bills G."/>
            <person name="Bluhm B."/>
            <person name="Cannon C."/>
            <person name="Castanera R."/>
            <person name="Culley D."/>
            <person name="Daum C."/>
            <person name="Ezra D."/>
            <person name="Gonzalez J."/>
            <person name="Henrissat B."/>
            <person name="Kuo A."/>
            <person name="Liang C."/>
            <person name="Lipzen A."/>
            <person name="Lutzoni F."/>
            <person name="Magnuson J."/>
            <person name="Mondo S."/>
            <person name="Nolan M."/>
            <person name="Ohm R."/>
            <person name="Pangilinan J."/>
            <person name="Park H.-J."/>
            <person name="Ramirez L."/>
            <person name="Alfaro M."/>
            <person name="Sun H."/>
            <person name="Tritt A."/>
            <person name="Yoshinaga Y."/>
            <person name="Zwiers L.-H."/>
            <person name="Turgeon B."/>
            <person name="Goodwin S."/>
            <person name="Spatafora J."/>
            <person name="Crous P."/>
            <person name="Grigoriev I."/>
        </authorList>
    </citation>
    <scope>NUCLEOTIDE SEQUENCE</scope>
    <source>
        <strain evidence="9">CBS 125425</strain>
    </source>
</reference>
<dbReference type="PANTHER" id="PTHR33048:SF132">
    <property type="entry name" value="MEMBRANE PROTEIN, PUTATIVE (AFU_ORTHOLOGUE AFUA_6G07820)-RELATED"/>
    <property type="match status" value="1"/>
</dbReference>
<dbReference type="Proteomes" id="UP000799444">
    <property type="component" value="Unassembled WGS sequence"/>
</dbReference>
<comment type="caution">
    <text evidence="9">The sequence shown here is derived from an EMBL/GenBank/DDBJ whole genome shotgun (WGS) entry which is preliminary data.</text>
</comment>
<comment type="subcellular location">
    <subcellularLocation>
        <location evidence="1">Membrane</location>
        <topology evidence="1">Multi-pass membrane protein</topology>
    </subcellularLocation>
</comment>
<dbReference type="Pfam" id="PF20684">
    <property type="entry name" value="Fung_rhodopsin"/>
    <property type="match status" value="1"/>
</dbReference>
<keyword evidence="3 7" id="KW-1133">Transmembrane helix</keyword>
<dbReference type="InterPro" id="IPR052337">
    <property type="entry name" value="SAT4-like"/>
</dbReference>
<keyword evidence="4 7" id="KW-0472">Membrane</keyword>
<protein>
    <recommendedName>
        <fullName evidence="8">Rhodopsin domain-containing protein</fullName>
    </recommendedName>
</protein>
<keyword evidence="2 7" id="KW-0812">Transmembrane</keyword>
<feature type="transmembrane region" description="Helical" evidence="7">
    <location>
        <begin position="199"/>
        <end position="218"/>
    </location>
</feature>
<evidence type="ECO:0000256" key="5">
    <source>
        <dbReference type="ARBA" id="ARBA00038359"/>
    </source>
</evidence>
<gene>
    <name evidence="9" type="ORF">EJ04DRAFT_294907</name>
</gene>
<comment type="similarity">
    <text evidence="5">Belongs to the SAT4 family.</text>
</comment>
<dbReference type="GO" id="GO:0016020">
    <property type="term" value="C:membrane"/>
    <property type="evidence" value="ECO:0007669"/>
    <property type="project" value="UniProtKB-SubCell"/>
</dbReference>
<dbReference type="EMBL" id="ML996103">
    <property type="protein sequence ID" value="KAF2739810.1"/>
    <property type="molecule type" value="Genomic_DNA"/>
</dbReference>
<feature type="transmembrane region" description="Helical" evidence="7">
    <location>
        <begin position="43"/>
        <end position="66"/>
    </location>
</feature>
<feature type="transmembrane region" description="Helical" evidence="7">
    <location>
        <begin position="162"/>
        <end position="187"/>
    </location>
</feature>
<dbReference type="AlphaFoldDB" id="A0A9P4R9Q5"/>
<proteinExistence type="inferred from homology"/>
<feature type="transmembrane region" description="Helical" evidence="7">
    <location>
        <begin position="120"/>
        <end position="142"/>
    </location>
</feature>
<feature type="transmembrane region" description="Helical" evidence="7">
    <location>
        <begin position="86"/>
        <end position="108"/>
    </location>
</feature>
<dbReference type="OrthoDB" id="444631at2759"/>
<feature type="transmembrane region" description="Helical" evidence="7">
    <location>
        <begin position="13"/>
        <end position="31"/>
    </location>
</feature>
<evidence type="ECO:0000256" key="3">
    <source>
        <dbReference type="ARBA" id="ARBA00022989"/>
    </source>
</evidence>
<feature type="domain" description="Rhodopsin" evidence="8">
    <location>
        <begin position="27"/>
        <end position="263"/>
    </location>
</feature>
<accession>A0A9P4R9Q5</accession>
<name>A0A9P4R9Q5_9PLEO</name>
<dbReference type="PANTHER" id="PTHR33048">
    <property type="entry name" value="PTH11-LIKE INTEGRAL MEMBRANE PROTEIN (AFU_ORTHOLOGUE AFUA_5G11245)"/>
    <property type="match status" value="1"/>
</dbReference>
<evidence type="ECO:0000313" key="9">
    <source>
        <dbReference type="EMBL" id="KAF2739810.1"/>
    </source>
</evidence>
<organism evidence="9 10">
    <name type="scientific">Polyplosphaeria fusca</name>
    <dbReference type="NCBI Taxonomy" id="682080"/>
    <lineage>
        <taxon>Eukaryota</taxon>
        <taxon>Fungi</taxon>
        <taxon>Dikarya</taxon>
        <taxon>Ascomycota</taxon>
        <taxon>Pezizomycotina</taxon>
        <taxon>Dothideomycetes</taxon>
        <taxon>Pleosporomycetidae</taxon>
        <taxon>Pleosporales</taxon>
        <taxon>Tetraplosphaeriaceae</taxon>
        <taxon>Polyplosphaeria</taxon>
    </lineage>
</organism>
<feature type="compositionally biased region" description="Basic and acidic residues" evidence="6">
    <location>
        <begin position="302"/>
        <end position="319"/>
    </location>
</feature>
<feature type="compositionally biased region" description="Basic and acidic residues" evidence="6">
    <location>
        <begin position="326"/>
        <end position="349"/>
    </location>
</feature>
<evidence type="ECO:0000256" key="4">
    <source>
        <dbReference type="ARBA" id="ARBA00023136"/>
    </source>
</evidence>
<evidence type="ECO:0000256" key="1">
    <source>
        <dbReference type="ARBA" id="ARBA00004141"/>
    </source>
</evidence>
<sequence>MSTGQRGRGAIEISGVFTGLAFITVLLRLYTRLCLLRYFGVEDCLVTLAMLCSIGLTVCIGVQVKYGMGKHIYEINPAEVPSSLKAFWASLIVYYLSLGLTKTSILLQYRRVFATKHFRVACWCVLAVVIAYTGWTVGSSILACVPVQAFWTHEPARCINQFAMWFTNAGINIATDFAIIILPMPVIRSLNLARRQKQALIAIFAIGGLVCVVSILRLQSLVAISNSKDQTYDNPPAATWSSVETNIGIICSCLPCLRPLVARVLPNVFSTTHKYGPNSVRPYNRSGYGRQSEGPATQLDAMDSKYSRDSSEADRRGDRIQVTTEVHVKVEDKDGRDAGNPSTEKEVGMERGSSTESLVRDVALAV</sequence>
<evidence type="ECO:0000313" key="10">
    <source>
        <dbReference type="Proteomes" id="UP000799444"/>
    </source>
</evidence>
<evidence type="ECO:0000256" key="2">
    <source>
        <dbReference type="ARBA" id="ARBA00022692"/>
    </source>
</evidence>
<keyword evidence="10" id="KW-1185">Reference proteome</keyword>
<evidence type="ECO:0000256" key="6">
    <source>
        <dbReference type="SAM" id="MobiDB-lite"/>
    </source>
</evidence>
<dbReference type="InterPro" id="IPR049326">
    <property type="entry name" value="Rhodopsin_dom_fungi"/>
</dbReference>
<evidence type="ECO:0000259" key="8">
    <source>
        <dbReference type="Pfam" id="PF20684"/>
    </source>
</evidence>